<dbReference type="Proteomes" id="UP001431209">
    <property type="component" value="Unassembled WGS sequence"/>
</dbReference>
<evidence type="ECO:0000256" key="13">
    <source>
        <dbReference type="ARBA" id="ARBA00049360"/>
    </source>
</evidence>
<evidence type="ECO:0008006" key="17">
    <source>
        <dbReference type="Google" id="ProtNLM"/>
    </source>
</evidence>
<dbReference type="FunFam" id="3.40.50.300:FF:000947">
    <property type="entry name" value="DNA repair protein RAD50"/>
    <property type="match status" value="1"/>
</dbReference>
<comment type="catalytic activity">
    <reaction evidence="13">
        <text>ATP + H2O = ADP + phosphate + H(+)</text>
        <dbReference type="Rhea" id="RHEA:13065"/>
        <dbReference type="ChEBI" id="CHEBI:15377"/>
        <dbReference type="ChEBI" id="CHEBI:15378"/>
        <dbReference type="ChEBI" id="CHEBI:30616"/>
        <dbReference type="ChEBI" id="CHEBI:43474"/>
        <dbReference type="ChEBI" id="CHEBI:456216"/>
    </reaction>
</comment>
<dbReference type="GO" id="GO:0003691">
    <property type="term" value="F:double-stranded telomeric DNA binding"/>
    <property type="evidence" value="ECO:0007669"/>
    <property type="project" value="TreeGrafter"/>
</dbReference>
<comment type="caution">
    <text evidence="15">The sequence shown here is derived from an EMBL/GenBank/DDBJ whole genome shotgun (WGS) entry which is preliminary data.</text>
</comment>
<protein>
    <recommendedName>
        <fullName evidence="17">DNA repair protein RAD50</fullName>
    </recommendedName>
</protein>
<reference evidence="15 16" key="1">
    <citation type="submission" date="2024-03" db="EMBL/GenBank/DDBJ databases">
        <title>The Acrasis kona genome and developmental transcriptomes reveal deep origins of eukaryotic multicellular pathways.</title>
        <authorList>
            <person name="Sheikh S."/>
            <person name="Fu C.-J."/>
            <person name="Brown M.W."/>
            <person name="Baldauf S.L."/>
        </authorList>
    </citation>
    <scope>NUCLEOTIDE SEQUENCE [LARGE SCALE GENOMIC DNA]</scope>
    <source>
        <strain evidence="15 16">ATCC MYA-3509</strain>
    </source>
</reference>
<feature type="coiled-coil region" evidence="14">
    <location>
        <begin position="54"/>
        <end position="115"/>
    </location>
</feature>
<dbReference type="PANTHER" id="PTHR18867">
    <property type="entry name" value="RAD50"/>
    <property type="match status" value="1"/>
</dbReference>
<dbReference type="GO" id="GO:0043047">
    <property type="term" value="F:single-stranded telomeric DNA binding"/>
    <property type="evidence" value="ECO:0007669"/>
    <property type="project" value="TreeGrafter"/>
</dbReference>
<name>A0AAW2Z6N2_9EUKA</name>
<keyword evidence="6" id="KW-0479">Metal-binding</keyword>
<keyword evidence="10 14" id="KW-0175">Coiled coil</keyword>
<evidence type="ECO:0000256" key="6">
    <source>
        <dbReference type="ARBA" id="ARBA00022723"/>
    </source>
</evidence>
<evidence type="ECO:0000256" key="7">
    <source>
        <dbReference type="ARBA" id="ARBA00022763"/>
    </source>
</evidence>
<dbReference type="EMBL" id="JAOPGA020001054">
    <property type="protein sequence ID" value="KAL0484574.1"/>
    <property type="molecule type" value="Genomic_DNA"/>
</dbReference>
<dbReference type="GO" id="GO:0046872">
    <property type="term" value="F:metal ion binding"/>
    <property type="evidence" value="ECO:0007669"/>
    <property type="project" value="UniProtKB-KW"/>
</dbReference>
<evidence type="ECO:0000256" key="12">
    <source>
        <dbReference type="ARBA" id="ARBA00023242"/>
    </source>
</evidence>
<dbReference type="GO" id="GO:0000722">
    <property type="term" value="P:telomere maintenance via recombination"/>
    <property type="evidence" value="ECO:0007669"/>
    <property type="project" value="TreeGrafter"/>
</dbReference>
<keyword evidence="9" id="KW-0862">Zinc</keyword>
<keyword evidence="5" id="KW-0158">Chromosome</keyword>
<gene>
    <name evidence="15" type="ORF">AKO1_011577</name>
</gene>
<evidence type="ECO:0000256" key="1">
    <source>
        <dbReference type="ARBA" id="ARBA00001947"/>
    </source>
</evidence>
<evidence type="ECO:0000256" key="8">
    <source>
        <dbReference type="ARBA" id="ARBA00022801"/>
    </source>
</evidence>
<evidence type="ECO:0000256" key="11">
    <source>
        <dbReference type="ARBA" id="ARBA00023204"/>
    </source>
</evidence>
<evidence type="ECO:0000256" key="9">
    <source>
        <dbReference type="ARBA" id="ARBA00022833"/>
    </source>
</evidence>
<keyword evidence="12" id="KW-0539">Nucleus</keyword>
<dbReference type="AlphaFoldDB" id="A0AAW2Z6N2"/>
<dbReference type="SUPFAM" id="SSF52540">
    <property type="entry name" value="P-loop containing nucleoside triphosphate hydrolases"/>
    <property type="match status" value="1"/>
</dbReference>
<keyword evidence="7" id="KW-0227">DNA damage</keyword>
<evidence type="ECO:0000313" key="15">
    <source>
        <dbReference type="EMBL" id="KAL0484574.1"/>
    </source>
</evidence>
<evidence type="ECO:0000256" key="14">
    <source>
        <dbReference type="SAM" id="Coils"/>
    </source>
</evidence>
<evidence type="ECO:0000256" key="5">
    <source>
        <dbReference type="ARBA" id="ARBA00022454"/>
    </source>
</evidence>
<evidence type="ECO:0000313" key="16">
    <source>
        <dbReference type="Proteomes" id="UP001431209"/>
    </source>
</evidence>
<keyword evidence="16" id="KW-1185">Reference proteome</keyword>
<evidence type="ECO:0000256" key="2">
    <source>
        <dbReference type="ARBA" id="ARBA00004123"/>
    </source>
</evidence>
<accession>A0AAW2Z6N2</accession>
<comment type="subcellular location">
    <subcellularLocation>
        <location evidence="3">Chromosome</location>
    </subcellularLocation>
    <subcellularLocation>
        <location evidence="2">Nucleus</location>
    </subcellularLocation>
</comment>
<proteinExistence type="inferred from homology"/>
<dbReference type="GO" id="GO:0007004">
    <property type="term" value="P:telomere maintenance via telomerase"/>
    <property type="evidence" value="ECO:0007669"/>
    <property type="project" value="TreeGrafter"/>
</dbReference>
<dbReference type="GO" id="GO:0051880">
    <property type="term" value="F:G-quadruplex DNA binding"/>
    <property type="evidence" value="ECO:0007669"/>
    <property type="project" value="TreeGrafter"/>
</dbReference>
<comment type="similarity">
    <text evidence="4">Belongs to the SMC family. RAD50 subfamily.</text>
</comment>
<organism evidence="15 16">
    <name type="scientific">Acrasis kona</name>
    <dbReference type="NCBI Taxonomy" id="1008807"/>
    <lineage>
        <taxon>Eukaryota</taxon>
        <taxon>Discoba</taxon>
        <taxon>Heterolobosea</taxon>
        <taxon>Tetramitia</taxon>
        <taxon>Eutetramitia</taxon>
        <taxon>Acrasidae</taxon>
        <taxon>Acrasis</taxon>
    </lineage>
</organism>
<dbReference type="GO" id="GO:0006302">
    <property type="term" value="P:double-strand break repair"/>
    <property type="evidence" value="ECO:0007669"/>
    <property type="project" value="TreeGrafter"/>
</dbReference>
<dbReference type="GO" id="GO:0016787">
    <property type="term" value="F:hydrolase activity"/>
    <property type="evidence" value="ECO:0007669"/>
    <property type="project" value="UniProtKB-KW"/>
</dbReference>
<dbReference type="Gene3D" id="3.40.50.300">
    <property type="entry name" value="P-loop containing nucleotide triphosphate hydrolases"/>
    <property type="match status" value="1"/>
</dbReference>
<evidence type="ECO:0000256" key="4">
    <source>
        <dbReference type="ARBA" id="ARBA00009439"/>
    </source>
</evidence>
<dbReference type="PANTHER" id="PTHR18867:SF12">
    <property type="entry name" value="DNA REPAIR PROTEIN RAD50"/>
    <property type="match status" value="1"/>
</dbReference>
<comment type="cofactor">
    <cofactor evidence="1">
        <name>Zn(2+)</name>
        <dbReference type="ChEBI" id="CHEBI:29105"/>
    </cofactor>
</comment>
<dbReference type="GO" id="GO:0000794">
    <property type="term" value="C:condensed nuclear chromosome"/>
    <property type="evidence" value="ECO:0007669"/>
    <property type="project" value="TreeGrafter"/>
</dbReference>
<dbReference type="GO" id="GO:0030870">
    <property type="term" value="C:Mre11 complex"/>
    <property type="evidence" value="ECO:0007669"/>
    <property type="project" value="UniProtKB-ARBA"/>
</dbReference>
<keyword evidence="8" id="KW-0378">Hydrolase</keyword>
<dbReference type="GO" id="GO:0070192">
    <property type="term" value="P:chromosome organization involved in meiotic cell cycle"/>
    <property type="evidence" value="ECO:0007669"/>
    <property type="project" value="TreeGrafter"/>
</dbReference>
<evidence type="ECO:0000256" key="10">
    <source>
        <dbReference type="ARBA" id="ARBA00023054"/>
    </source>
</evidence>
<dbReference type="InterPro" id="IPR027417">
    <property type="entry name" value="P-loop_NTPase"/>
</dbReference>
<keyword evidence="11" id="KW-0234">DNA repair</keyword>
<evidence type="ECO:0000256" key="3">
    <source>
        <dbReference type="ARBA" id="ARBA00004286"/>
    </source>
</evidence>
<sequence>MIALQQDASKIRMAVQDQKQFVESKKSDEISTLSDSVEKRRIRMIDYQQKESSAQQSIQKIDDMLKNKAQIQRNIVDNVAYRKKNKEYESKKSELTQLKNQLSNLKNKHSDDDDDDQMDGNEKNVIHDEKTFTTIKKKRDEQTQQKATLIGMKSTHKSNLSNIQDKLQSDSNLKDVEQRYRATMIKLKTMQISNEDLDRYSGALDKALMKYHSIKMAEINAIIKELWQKTYRGQDIDTIEIRSDSEGSASAARKSYNYRVVMKKGDVGLDMRGRCSAGQKVLSCLIIRLALAEAFCIDCGVLALDEPTTNLDFDNVSSLAESLQVIISERKKQSNFQLVVITHDEDFVHKLGRSDFVDHYYRISKDPSTGYSRIDRQDFREN</sequence>